<reference evidence="1" key="1">
    <citation type="journal article" date="2023" name="G3 (Bethesda)">
        <title>A reference genome for the long-term kleptoplast-retaining sea slug Elysia crispata morphotype clarki.</title>
        <authorList>
            <person name="Eastman K.E."/>
            <person name="Pendleton A.L."/>
            <person name="Shaikh M.A."/>
            <person name="Suttiyut T."/>
            <person name="Ogas R."/>
            <person name="Tomko P."/>
            <person name="Gavelis G."/>
            <person name="Widhalm J.R."/>
            <person name="Wisecaver J.H."/>
        </authorList>
    </citation>
    <scope>NUCLEOTIDE SEQUENCE</scope>
    <source>
        <strain evidence="1">ECLA1</strain>
    </source>
</reference>
<sequence>MKDIKCPPVSTGSASIDGDCKTCCGDILGADRKLTLEERPRLEVMTFRAGTLRPGVRNKRSPTVSAENPRGHLIPIELVVVVLRDKDCWLMNTSLTLFLHTLTFTLFYS</sequence>
<evidence type="ECO:0000313" key="2">
    <source>
        <dbReference type="Proteomes" id="UP001283361"/>
    </source>
</evidence>
<name>A0AAE0ZPC8_9GAST</name>
<protein>
    <submittedName>
        <fullName evidence="1">Uncharacterized protein</fullName>
    </submittedName>
</protein>
<keyword evidence="2" id="KW-1185">Reference proteome</keyword>
<dbReference type="EMBL" id="JAWDGP010003657">
    <property type="protein sequence ID" value="KAK3772137.1"/>
    <property type="molecule type" value="Genomic_DNA"/>
</dbReference>
<organism evidence="1 2">
    <name type="scientific">Elysia crispata</name>
    <name type="common">lettuce slug</name>
    <dbReference type="NCBI Taxonomy" id="231223"/>
    <lineage>
        <taxon>Eukaryota</taxon>
        <taxon>Metazoa</taxon>
        <taxon>Spiralia</taxon>
        <taxon>Lophotrochozoa</taxon>
        <taxon>Mollusca</taxon>
        <taxon>Gastropoda</taxon>
        <taxon>Heterobranchia</taxon>
        <taxon>Euthyneura</taxon>
        <taxon>Panpulmonata</taxon>
        <taxon>Sacoglossa</taxon>
        <taxon>Placobranchoidea</taxon>
        <taxon>Plakobranchidae</taxon>
        <taxon>Elysia</taxon>
    </lineage>
</organism>
<proteinExistence type="predicted"/>
<gene>
    <name evidence="1" type="ORF">RRG08_020980</name>
</gene>
<dbReference type="Proteomes" id="UP001283361">
    <property type="component" value="Unassembled WGS sequence"/>
</dbReference>
<dbReference type="AlphaFoldDB" id="A0AAE0ZPC8"/>
<evidence type="ECO:0000313" key="1">
    <source>
        <dbReference type="EMBL" id="KAK3772137.1"/>
    </source>
</evidence>
<comment type="caution">
    <text evidence="1">The sequence shown here is derived from an EMBL/GenBank/DDBJ whole genome shotgun (WGS) entry which is preliminary data.</text>
</comment>
<accession>A0AAE0ZPC8</accession>